<keyword evidence="2" id="KW-0408">Iron</keyword>
<keyword evidence="2" id="KW-0479">Metal-binding</keyword>
<evidence type="ECO:0000256" key="1">
    <source>
        <dbReference type="ARBA" id="ARBA00008056"/>
    </source>
</evidence>
<sequence length="283" mass="32021">MVLPCRKTTVGNIEINVAPLETVSLRLLLQDDENECTKLYRAARVLGFFYLDVSDSESYLADVERLYSITERYFAQSEEDLMKDFRADDEFRGFKGGKNWGSLEILRDDVTSSEVPLPVKIQPDSTTVQRFISASHDIVYVILHQLSGSLWPGSRNHFENKHHPTKQNNSSLKVYRGPALARLSDVGDNSHTDGGSLTLLYTDKWGTQIELPWSKEWAWVEAKPGHAIVNIGDTLQTLSGGRLYSCRHRVSQPVDGFEERWAVTYFLRPENGTSLVPLLPNCT</sequence>
<gene>
    <name evidence="4" type="ORF">TWF506_009756</name>
</gene>
<dbReference type="EMBL" id="JAVHJM010000007">
    <property type="protein sequence ID" value="KAK6510654.1"/>
    <property type="molecule type" value="Genomic_DNA"/>
</dbReference>
<dbReference type="AlphaFoldDB" id="A0AAN8NC19"/>
<dbReference type="Pfam" id="PF03171">
    <property type="entry name" value="2OG-FeII_Oxy"/>
    <property type="match status" value="1"/>
</dbReference>
<evidence type="ECO:0000259" key="3">
    <source>
        <dbReference type="PROSITE" id="PS51471"/>
    </source>
</evidence>
<dbReference type="InterPro" id="IPR050231">
    <property type="entry name" value="Iron_ascorbate_oxido_reductase"/>
</dbReference>
<comment type="similarity">
    <text evidence="1 2">Belongs to the iron/ascorbate-dependent oxidoreductase family.</text>
</comment>
<proteinExistence type="inferred from homology"/>
<dbReference type="Gene3D" id="2.60.120.330">
    <property type="entry name" value="B-lactam Antibiotic, Isopenicillin N Synthase, Chain"/>
    <property type="match status" value="1"/>
</dbReference>
<dbReference type="GO" id="GO:0016491">
    <property type="term" value="F:oxidoreductase activity"/>
    <property type="evidence" value="ECO:0007669"/>
    <property type="project" value="UniProtKB-KW"/>
</dbReference>
<dbReference type="InterPro" id="IPR027443">
    <property type="entry name" value="IPNS-like_sf"/>
</dbReference>
<dbReference type="SUPFAM" id="SSF51197">
    <property type="entry name" value="Clavaminate synthase-like"/>
    <property type="match status" value="1"/>
</dbReference>
<organism evidence="4 5">
    <name type="scientific">Arthrobotrys conoides</name>
    <dbReference type="NCBI Taxonomy" id="74498"/>
    <lineage>
        <taxon>Eukaryota</taxon>
        <taxon>Fungi</taxon>
        <taxon>Dikarya</taxon>
        <taxon>Ascomycota</taxon>
        <taxon>Pezizomycotina</taxon>
        <taxon>Orbiliomycetes</taxon>
        <taxon>Orbiliales</taxon>
        <taxon>Orbiliaceae</taxon>
        <taxon>Arthrobotrys</taxon>
    </lineage>
</organism>
<reference evidence="4 5" key="1">
    <citation type="submission" date="2019-10" db="EMBL/GenBank/DDBJ databases">
        <authorList>
            <person name="Palmer J.M."/>
        </authorList>
    </citation>
    <scope>NUCLEOTIDE SEQUENCE [LARGE SCALE GENOMIC DNA]</scope>
    <source>
        <strain evidence="4 5">TWF506</strain>
    </source>
</reference>
<accession>A0AAN8NC19</accession>
<feature type="domain" description="Fe2OG dioxygenase" evidence="3">
    <location>
        <begin position="167"/>
        <end position="269"/>
    </location>
</feature>
<comment type="caution">
    <text evidence="4">The sequence shown here is derived from an EMBL/GenBank/DDBJ whole genome shotgun (WGS) entry which is preliminary data.</text>
</comment>
<evidence type="ECO:0000313" key="4">
    <source>
        <dbReference type="EMBL" id="KAK6510654.1"/>
    </source>
</evidence>
<dbReference type="InterPro" id="IPR044861">
    <property type="entry name" value="IPNS-like_FE2OG_OXY"/>
</dbReference>
<evidence type="ECO:0000256" key="2">
    <source>
        <dbReference type="RuleBase" id="RU003682"/>
    </source>
</evidence>
<name>A0AAN8NC19_9PEZI</name>
<dbReference type="GO" id="GO:0046872">
    <property type="term" value="F:metal ion binding"/>
    <property type="evidence" value="ECO:0007669"/>
    <property type="project" value="UniProtKB-KW"/>
</dbReference>
<dbReference type="PROSITE" id="PS51471">
    <property type="entry name" value="FE2OG_OXY"/>
    <property type="match status" value="1"/>
</dbReference>
<keyword evidence="2" id="KW-0560">Oxidoreductase</keyword>
<dbReference type="InterPro" id="IPR005123">
    <property type="entry name" value="Oxoglu/Fe-dep_dioxygenase_dom"/>
</dbReference>
<dbReference type="Proteomes" id="UP001307849">
    <property type="component" value="Unassembled WGS sequence"/>
</dbReference>
<keyword evidence="5" id="KW-1185">Reference proteome</keyword>
<dbReference type="PANTHER" id="PTHR47990">
    <property type="entry name" value="2-OXOGLUTARATE (2OG) AND FE(II)-DEPENDENT OXYGENASE SUPERFAMILY PROTEIN-RELATED"/>
    <property type="match status" value="1"/>
</dbReference>
<evidence type="ECO:0000313" key="5">
    <source>
        <dbReference type="Proteomes" id="UP001307849"/>
    </source>
</evidence>
<protein>
    <recommendedName>
        <fullName evidence="3">Fe2OG dioxygenase domain-containing protein</fullName>
    </recommendedName>
</protein>